<sequence length="137" mass="15250">MVRSTDQDSIASSQLELDTSSTEPVIGANNKGRRVVDYDEDDFFAGGGQWRRPNYDVFINHRGLDDTKRTVARLLYDRLNELSGGRVPSFLDSMCMRPGDHLHSWSRATSAPSASAASRWSSSPSTIARPPRARHAR</sequence>
<feature type="compositionally biased region" description="Low complexity" evidence="1">
    <location>
        <begin position="105"/>
        <end position="126"/>
    </location>
</feature>
<evidence type="ECO:0000256" key="1">
    <source>
        <dbReference type="SAM" id="MobiDB-lite"/>
    </source>
</evidence>
<proteinExistence type="predicted"/>
<dbReference type="SUPFAM" id="SSF52200">
    <property type="entry name" value="Toll/Interleukin receptor TIR domain"/>
    <property type="match status" value="1"/>
</dbReference>
<evidence type="ECO:0000313" key="3">
    <source>
        <dbReference type="Proteomes" id="UP001054889"/>
    </source>
</evidence>
<feature type="region of interest" description="Disordered" evidence="1">
    <location>
        <begin position="1"/>
        <end position="32"/>
    </location>
</feature>
<name>A0AAV5DLA2_ELECO</name>
<accession>A0AAV5DLA2</accession>
<organism evidence="2 3">
    <name type="scientific">Eleusine coracana subsp. coracana</name>
    <dbReference type="NCBI Taxonomy" id="191504"/>
    <lineage>
        <taxon>Eukaryota</taxon>
        <taxon>Viridiplantae</taxon>
        <taxon>Streptophyta</taxon>
        <taxon>Embryophyta</taxon>
        <taxon>Tracheophyta</taxon>
        <taxon>Spermatophyta</taxon>
        <taxon>Magnoliopsida</taxon>
        <taxon>Liliopsida</taxon>
        <taxon>Poales</taxon>
        <taxon>Poaceae</taxon>
        <taxon>PACMAD clade</taxon>
        <taxon>Chloridoideae</taxon>
        <taxon>Cynodonteae</taxon>
        <taxon>Eleusininae</taxon>
        <taxon>Eleusine</taxon>
    </lineage>
</organism>
<dbReference type="EMBL" id="BQKI01000018">
    <property type="protein sequence ID" value="GJN11134.1"/>
    <property type="molecule type" value="Genomic_DNA"/>
</dbReference>
<dbReference type="AlphaFoldDB" id="A0AAV5DLA2"/>
<comment type="caution">
    <text evidence="2">The sequence shown here is derived from an EMBL/GenBank/DDBJ whole genome shotgun (WGS) entry which is preliminary data.</text>
</comment>
<evidence type="ECO:0008006" key="4">
    <source>
        <dbReference type="Google" id="ProtNLM"/>
    </source>
</evidence>
<reference evidence="2" key="1">
    <citation type="journal article" date="2018" name="DNA Res.">
        <title>Multiple hybrid de novo genome assembly of finger millet, an orphan allotetraploid crop.</title>
        <authorList>
            <person name="Hatakeyama M."/>
            <person name="Aluri S."/>
            <person name="Balachadran M.T."/>
            <person name="Sivarajan S.R."/>
            <person name="Patrignani A."/>
            <person name="Gruter S."/>
            <person name="Poveda L."/>
            <person name="Shimizu-Inatsugi R."/>
            <person name="Baeten J."/>
            <person name="Francoijs K.J."/>
            <person name="Nataraja K.N."/>
            <person name="Reddy Y.A.N."/>
            <person name="Phadnis S."/>
            <person name="Ravikumar R.L."/>
            <person name="Schlapbach R."/>
            <person name="Sreeman S.M."/>
            <person name="Shimizu K.K."/>
        </authorList>
    </citation>
    <scope>NUCLEOTIDE SEQUENCE</scope>
</reference>
<evidence type="ECO:0000313" key="2">
    <source>
        <dbReference type="EMBL" id="GJN11134.1"/>
    </source>
</evidence>
<dbReference type="InterPro" id="IPR035897">
    <property type="entry name" value="Toll_tir_struct_dom_sf"/>
</dbReference>
<feature type="compositionally biased region" description="Polar residues" evidence="1">
    <location>
        <begin position="7"/>
        <end position="23"/>
    </location>
</feature>
<feature type="region of interest" description="Disordered" evidence="1">
    <location>
        <begin position="102"/>
        <end position="137"/>
    </location>
</feature>
<dbReference type="Gene3D" id="3.40.50.10140">
    <property type="entry name" value="Toll/interleukin-1 receptor homology (TIR) domain"/>
    <property type="match status" value="1"/>
</dbReference>
<dbReference type="Proteomes" id="UP001054889">
    <property type="component" value="Unassembled WGS sequence"/>
</dbReference>
<keyword evidence="3" id="KW-1185">Reference proteome</keyword>
<protein>
    <recommendedName>
        <fullName evidence="4">TIR domain-containing protein</fullName>
    </recommendedName>
</protein>
<gene>
    <name evidence="2" type="primary">ga29303</name>
    <name evidence="2" type="ORF">PR202_ga29303</name>
</gene>
<reference evidence="2" key="2">
    <citation type="submission" date="2021-12" db="EMBL/GenBank/DDBJ databases">
        <title>Resequencing data analysis of finger millet.</title>
        <authorList>
            <person name="Hatakeyama M."/>
            <person name="Aluri S."/>
            <person name="Balachadran M.T."/>
            <person name="Sivarajan S.R."/>
            <person name="Poveda L."/>
            <person name="Shimizu-Inatsugi R."/>
            <person name="Schlapbach R."/>
            <person name="Sreeman S.M."/>
            <person name="Shimizu K.K."/>
        </authorList>
    </citation>
    <scope>NUCLEOTIDE SEQUENCE</scope>
</reference>